<feature type="coiled-coil region" evidence="1">
    <location>
        <begin position="1473"/>
        <end position="1514"/>
    </location>
</feature>
<feature type="coiled-coil region" evidence="1">
    <location>
        <begin position="1204"/>
        <end position="1238"/>
    </location>
</feature>
<dbReference type="Pfam" id="PF10358">
    <property type="entry name" value="NT-C2"/>
    <property type="match status" value="1"/>
</dbReference>
<name>A0A835V4J0_VANPL</name>
<gene>
    <name evidence="4" type="ORF">HPP92_008497</name>
</gene>
<evidence type="ECO:0000256" key="1">
    <source>
        <dbReference type="SAM" id="Coils"/>
    </source>
</evidence>
<feature type="compositionally biased region" description="Polar residues" evidence="2">
    <location>
        <begin position="148"/>
        <end position="166"/>
    </location>
</feature>
<evidence type="ECO:0000259" key="3">
    <source>
        <dbReference type="PROSITE" id="PS51840"/>
    </source>
</evidence>
<feature type="coiled-coil region" evidence="1">
    <location>
        <begin position="272"/>
        <end position="543"/>
    </location>
</feature>
<feature type="domain" description="C2 NT-type" evidence="3">
    <location>
        <begin position="1"/>
        <end position="113"/>
    </location>
</feature>
<feature type="region of interest" description="Disordered" evidence="2">
    <location>
        <begin position="135"/>
        <end position="253"/>
    </location>
</feature>
<dbReference type="InterPro" id="IPR019448">
    <property type="entry name" value="NT-C2"/>
</dbReference>
<feature type="region of interest" description="Disordered" evidence="2">
    <location>
        <begin position="876"/>
        <end position="900"/>
    </location>
</feature>
<keyword evidence="5" id="KW-1185">Reference proteome</keyword>
<evidence type="ECO:0000313" key="5">
    <source>
        <dbReference type="Proteomes" id="UP000636800"/>
    </source>
</evidence>
<feature type="coiled-coil region" evidence="1">
    <location>
        <begin position="792"/>
        <end position="854"/>
    </location>
</feature>
<feature type="coiled-coil region" evidence="1">
    <location>
        <begin position="904"/>
        <end position="938"/>
    </location>
</feature>
<evidence type="ECO:0000256" key="2">
    <source>
        <dbReference type="SAM" id="MobiDB-lite"/>
    </source>
</evidence>
<dbReference type="OrthoDB" id="1688035at2759"/>
<protein>
    <recommendedName>
        <fullName evidence="3">C2 NT-type domain-containing protein</fullName>
    </recommendedName>
</protein>
<dbReference type="PANTHER" id="PTHR47270:SF3">
    <property type="entry name" value="HYPOTETICAL PROTEIN"/>
    <property type="match status" value="1"/>
</dbReference>
<feature type="coiled-coil region" evidence="1">
    <location>
        <begin position="1263"/>
        <end position="1297"/>
    </location>
</feature>
<dbReference type="PANTHER" id="PTHR47270">
    <property type="entry name" value="PROTEIN MLP1-LIKE"/>
    <property type="match status" value="1"/>
</dbReference>
<feature type="coiled-coil region" evidence="1">
    <location>
        <begin position="971"/>
        <end position="1171"/>
    </location>
</feature>
<accession>A0A835V4J0</accession>
<feature type="compositionally biased region" description="Polar residues" evidence="2">
    <location>
        <begin position="234"/>
        <end position="253"/>
    </location>
</feature>
<dbReference type="Proteomes" id="UP000636800">
    <property type="component" value="Unassembled WGS sequence"/>
</dbReference>
<feature type="compositionally biased region" description="Polar residues" evidence="2">
    <location>
        <begin position="199"/>
        <end position="211"/>
    </location>
</feature>
<reference evidence="4 5" key="1">
    <citation type="journal article" date="2020" name="Nat. Food">
        <title>A phased Vanilla planifolia genome enables genetic improvement of flavour and production.</title>
        <authorList>
            <person name="Hasing T."/>
            <person name="Tang H."/>
            <person name="Brym M."/>
            <person name="Khazi F."/>
            <person name="Huang T."/>
            <person name="Chambers A.H."/>
        </authorList>
    </citation>
    <scope>NUCLEOTIDE SEQUENCE [LARGE SCALE GENOMIC DNA]</scope>
    <source>
        <tissue evidence="4">Leaf</tissue>
    </source>
</reference>
<comment type="caution">
    <text evidence="4">The sequence shown here is derived from an EMBL/GenBank/DDBJ whole genome shotgun (WGS) entry which is preliminary data.</text>
</comment>
<proteinExistence type="predicted"/>
<sequence>MVPNGWDKLFVSVISVKTGKTIAKSNKVTVRSGTCQWTESLSESFGLSQDGRMKELEELKFVVSMGIGRGTMLGEVVVNLADHIDSSDSGPLTLPLINCSYGTILQVKIQCFNPKTRIRDGNALRGTNARLENLHASSVEADNKSDTSDNMNYRSAGSTFSNNSIAEGSEKKDAICLPSGSHGSSDSTVSSLGRAGLTPRNTVNDSTSMGRQDSAGSQASATSSSGLNGALARSNPSSFNSRASGSSTPHQWQDSTMQTIEQGHAAQSLGTSVSAKELLEAAEETIDELRDEAKMWERHAQKLKIDLEKLKKECTYKSKQLAELEMELAAANNERDSLRQEVKQLKLSLEQIKISRMDNYSYKNESILHSQKQLEDELKFLKESNASLIMQLNKSQEANLELVAILEELEETVEKQRIELANLTCSTSMSENVETMRDHALADAEEEWARKLSAKEEEISKLEEKLSKEEEWARKLSAKEEEISKLEEKLSKLQNVMHVRTMVSNHDHPDLMQEEVEDLRTKVEELERDCNELTQENLELIFKLKELGKDVDEQKDLDSCCHVMNGNHFPYSFESDVRQLKFQISRLEDALSKRGMDGFFNIEPSMLLVEKLKKNCADLDFEFQYVKDHACDPDIKFGEFQVEVEEKVLDINELQQKPNCIEDTNLGYSSVDTEQGLEIVKSRITLETPKMLYEMNKQLQLALFNVRYLNSEQDPIGENSNEMGSNVLVSRGEDAASQEELVEDMLNDIIKLNSSLQAKVFKCRDIWPIGGGIMEKDLIFGRSEVVESGTMDKQQNEELEGLKLRNEELEAAFLLKEKEIDALEASMRELEHMILSIRREKSQVEENLAVVQKENNITSKYVDDVQNEMVILSNDMYSHGSDNDKLNRKSSEHEIGKHEPELQMSELAAENSQLSERISGLEAQISFLIDEKERTRLEVEGYKSLIGDLYVETAEQKAKIEEQNVERGKIYQEVQHELSEAREESEMLKKTHSELQCTVESLIEECSSLKQQTENLQRQKLEMHAQSLDLVVEIRELQTKNSGYLLEVEVLESKLSSLQSDFTLKEESVASVLENMLQEQKELREMINEADVMLKQINEEKMTEIENLKEEVSHLSAQVYSSQDERERLAADALREVSTLHLEKIKLESSLRELQAKVNINETELHSVESESEKKVEGLVNLLNASKQSEEMLIADIEHLQRTMESLKSSEESFKKMANELELKLKSSEYEKQQTMEDISGLKAQLMKAAEFQDELLNLKSFLAETKFEKEKLEDLLHSVSEECKKLKAEKSLLSDDILFLQKALNDCEADRLSKVSLEEKILKLEADLTAREGLHVDKEGMKNEINRIMNVNNEYLWKIRCLEEEKDELIRKGLVIDKEEACSKKEVSEDKDVVEVESSLLGSVEEPQVKIEVGALESKILSLQAELAEALEAKNICQTQLNEFLSNKNIETEVPNNSLSQNSAKVDQPSRISSLETELKEMRERYLHMSLQYAEVEAQREELVMQLKSTKKEKRWFS</sequence>
<feature type="compositionally biased region" description="Basic and acidic residues" evidence="2">
    <location>
        <begin position="881"/>
        <end position="900"/>
    </location>
</feature>
<dbReference type="EMBL" id="JADCNL010000004">
    <property type="protein sequence ID" value="KAG0484418.1"/>
    <property type="molecule type" value="Genomic_DNA"/>
</dbReference>
<feature type="compositionally biased region" description="Low complexity" evidence="2">
    <location>
        <begin position="179"/>
        <end position="193"/>
    </location>
</feature>
<keyword evidence="1" id="KW-0175">Coiled coil</keyword>
<dbReference type="PROSITE" id="PS51840">
    <property type="entry name" value="C2_NT"/>
    <property type="match status" value="1"/>
</dbReference>
<feature type="compositionally biased region" description="Low complexity" evidence="2">
    <location>
        <begin position="214"/>
        <end position="226"/>
    </location>
</feature>
<organism evidence="4 5">
    <name type="scientific">Vanilla planifolia</name>
    <name type="common">Vanilla</name>
    <dbReference type="NCBI Taxonomy" id="51239"/>
    <lineage>
        <taxon>Eukaryota</taxon>
        <taxon>Viridiplantae</taxon>
        <taxon>Streptophyta</taxon>
        <taxon>Embryophyta</taxon>
        <taxon>Tracheophyta</taxon>
        <taxon>Spermatophyta</taxon>
        <taxon>Magnoliopsida</taxon>
        <taxon>Liliopsida</taxon>
        <taxon>Asparagales</taxon>
        <taxon>Orchidaceae</taxon>
        <taxon>Vanilloideae</taxon>
        <taxon>Vanilleae</taxon>
        <taxon>Vanilla</taxon>
    </lineage>
</organism>
<evidence type="ECO:0000313" key="4">
    <source>
        <dbReference type="EMBL" id="KAG0484418.1"/>
    </source>
</evidence>